<dbReference type="Proteomes" id="UP000664859">
    <property type="component" value="Unassembled WGS sequence"/>
</dbReference>
<sequence>MRRAAAAVLAVTITTALAGSNGLRFTPDMVHSTLSALARDHMWYLNAMGVRAGRSLGSSTCTSAKSAIQAAAADAEKKCVLSLMCDVGVPPMGFFECLASNAANTKASPVFSTSFSDSTKALCKTCGGKKGTDLTTCVDANDSFIADDSCSLTVFSPYYENDADGSHFDGLFKDPSGKITDETLAMVAAVCNDGHCYDQLYDAVQALLALVHDGGSCLDAFNHNTGERPTSSTDFSSMDEGAKGSSAQPISCLKTFSDIMDAYNDTDTSVTVAAMCPSASNNELEKSGCCMREIVAGAPPLVSAPDFWTDLDAGCGLHLSDTNPDTMLQFCPSARGSAQSFVIGLHIAGVNVCNDATMLSAVKEATATALSIQSSQVAISSCTYASSRVRERKARGLVAGTSSVGVTVSAIGTAQINAMDDCKTAALSAAYPTAIASSLGVASSSVTADSTVAGEMSAEGTSSAPRTAAAMGAALLTALLAAAALVL</sequence>
<feature type="chain" id="PRO_5032301820" evidence="1">
    <location>
        <begin position="19"/>
        <end position="487"/>
    </location>
</feature>
<proteinExistence type="predicted"/>
<feature type="signal peptide" evidence="1">
    <location>
        <begin position="1"/>
        <end position="18"/>
    </location>
</feature>
<evidence type="ECO:0000313" key="3">
    <source>
        <dbReference type="Proteomes" id="UP000664859"/>
    </source>
</evidence>
<gene>
    <name evidence="2" type="ORF">JKP88DRAFT_242415</name>
</gene>
<name>A0A836C823_9STRA</name>
<evidence type="ECO:0000256" key="1">
    <source>
        <dbReference type="SAM" id="SignalP"/>
    </source>
</evidence>
<dbReference type="EMBL" id="JAFCMP010000547">
    <property type="protein sequence ID" value="KAG5175557.1"/>
    <property type="molecule type" value="Genomic_DNA"/>
</dbReference>
<dbReference type="AlphaFoldDB" id="A0A836C823"/>
<protein>
    <submittedName>
        <fullName evidence="2">Uncharacterized protein</fullName>
    </submittedName>
</protein>
<organism evidence="2 3">
    <name type="scientific">Tribonema minus</name>
    <dbReference type="NCBI Taxonomy" id="303371"/>
    <lineage>
        <taxon>Eukaryota</taxon>
        <taxon>Sar</taxon>
        <taxon>Stramenopiles</taxon>
        <taxon>Ochrophyta</taxon>
        <taxon>PX clade</taxon>
        <taxon>Xanthophyceae</taxon>
        <taxon>Tribonematales</taxon>
        <taxon>Tribonemataceae</taxon>
        <taxon>Tribonema</taxon>
    </lineage>
</organism>
<comment type="caution">
    <text evidence="2">The sequence shown here is derived from an EMBL/GenBank/DDBJ whole genome shotgun (WGS) entry which is preliminary data.</text>
</comment>
<evidence type="ECO:0000313" key="2">
    <source>
        <dbReference type="EMBL" id="KAG5175557.1"/>
    </source>
</evidence>
<accession>A0A836C823</accession>
<keyword evidence="3" id="KW-1185">Reference proteome</keyword>
<keyword evidence="1" id="KW-0732">Signal</keyword>
<reference evidence="2" key="1">
    <citation type="submission" date="2021-02" db="EMBL/GenBank/DDBJ databases">
        <title>First Annotated Genome of the Yellow-green Alga Tribonema minus.</title>
        <authorList>
            <person name="Mahan K.M."/>
        </authorList>
    </citation>
    <scope>NUCLEOTIDE SEQUENCE</scope>
    <source>
        <strain evidence="2">UTEX B ZZ1240</strain>
    </source>
</reference>